<feature type="non-terminal residue" evidence="1">
    <location>
        <position position="1"/>
    </location>
</feature>
<dbReference type="AlphaFoldDB" id="A0A1J9PS34"/>
<dbReference type="OrthoDB" id="10437597at2759"/>
<accession>A0A1J9PS34</accession>
<reference evidence="1 2" key="1">
    <citation type="submission" date="2015-08" db="EMBL/GenBank/DDBJ databases">
        <title>Emmonsia species relationships and genome sequence.</title>
        <authorList>
            <person name="Cuomo C.A."/>
            <person name="Schwartz I.S."/>
            <person name="Kenyon C."/>
            <person name="De Hoog G.S."/>
            <person name="Govender N.P."/>
            <person name="Botha A."/>
            <person name="Moreno L."/>
            <person name="De Vries M."/>
            <person name="Munoz J.F."/>
            <person name="Stielow J.B."/>
        </authorList>
    </citation>
    <scope>NUCLEOTIDE SEQUENCE [LARGE SCALE GENOMIC DNA]</scope>
    <source>
        <strain evidence="1 2">EI222</strain>
    </source>
</reference>
<dbReference type="Proteomes" id="UP000242791">
    <property type="component" value="Unassembled WGS sequence"/>
</dbReference>
<evidence type="ECO:0000313" key="2">
    <source>
        <dbReference type="Proteomes" id="UP000242791"/>
    </source>
</evidence>
<sequence>HCLDHAVHVHHKTSFLVPVPGRRELERGHTPKMFPSFDVLEARKLQLAMIAIDRARILLKEATIIFRTAAKGGMAKVLYDDPS</sequence>
<protein>
    <submittedName>
        <fullName evidence="1">Uncharacterized protein</fullName>
    </submittedName>
</protein>
<dbReference type="VEuPathDB" id="FungiDB:ACJ73_09729"/>
<dbReference type="EMBL" id="LGTZ01002926">
    <property type="protein sequence ID" value="OJD10667.1"/>
    <property type="molecule type" value="Genomic_DNA"/>
</dbReference>
<comment type="caution">
    <text evidence="1">The sequence shown here is derived from an EMBL/GenBank/DDBJ whole genome shotgun (WGS) entry which is preliminary data.</text>
</comment>
<name>A0A1J9PS34_9EURO</name>
<gene>
    <name evidence="1" type="ORF">ACJ73_09729</name>
</gene>
<evidence type="ECO:0000313" key="1">
    <source>
        <dbReference type="EMBL" id="OJD10667.1"/>
    </source>
</evidence>
<proteinExistence type="predicted"/>
<organism evidence="1 2">
    <name type="scientific">Blastomyces percursus</name>
    <dbReference type="NCBI Taxonomy" id="1658174"/>
    <lineage>
        <taxon>Eukaryota</taxon>
        <taxon>Fungi</taxon>
        <taxon>Dikarya</taxon>
        <taxon>Ascomycota</taxon>
        <taxon>Pezizomycotina</taxon>
        <taxon>Eurotiomycetes</taxon>
        <taxon>Eurotiomycetidae</taxon>
        <taxon>Onygenales</taxon>
        <taxon>Ajellomycetaceae</taxon>
        <taxon>Blastomyces</taxon>
    </lineage>
</organism>
<keyword evidence="2" id="KW-1185">Reference proteome</keyword>